<dbReference type="InterPro" id="IPR028994">
    <property type="entry name" value="Integrin_alpha_N"/>
</dbReference>
<dbReference type="Gene3D" id="2.60.120.260">
    <property type="entry name" value="Galactose-binding domain-like"/>
    <property type="match status" value="1"/>
</dbReference>
<dbReference type="EMBL" id="ANAH02000071">
    <property type="protein sequence ID" value="EPX55643.1"/>
    <property type="molecule type" value="Genomic_DNA"/>
</dbReference>
<reference evidence="2" key="1">
    <citation type="submission" date="2013-05" db="EMBL/GenBank/DDBJ databases">
        <title>Genome assembly of Cystobacter fuscus DSM 2262.</title>
        <authorList>
            <person name="Sharma G."/>
            <person name="Khatri I."/>
            <person name="Kaur C."/>
            <person name="Mayilraj S."/>
            <person name="Subramanian S."/>
        </authorList>
    </citation>
    <scope>NUCLEOTIDE SEQUENCE [LARGE SCALE GENOMIC DNA]</scope>
    <source>
        <strain evidence="2">DSM 2262</strain>
    </source>
</reference>
<dbReference type="InterPro" id="IPR008979">
    <property type="entry name" value="Galactose-bd-like_sf"/>
</dbReference>
<organism evidence="2 3">
    <name type="scientific">Cystobacter fuscus (strain ATCC 25194 / DSM 2262 / NBRC 100088 / M29)</name>
    <dbReference type="NCBI Taxonomy" id="1242864"/>
    <lineage>
        <taxon>Bacteria</taxon>
        <taxon>Pseudomonadati</taxon>
        <taxon>Myxococcota</taxon>
        <taxon>Myxococcia</taxon>
        <taxon>Myxococcales</taxon>
        <taxon>Cystobacterineae</taxon>
        <taxon>Archangiaceae</taxon>
        <taxon>Cystobacter</taxon>
    </lineage>
</organism>
<dbReference type="AlphaFoldDB" id="S9QGZ0"/>
<dbReference type="InterPro" id="IPR049366">
    <property type="entry name" value="RGL11_C"/>
</dbReference>
<proteinExistence type="predicted"/>
<keyword evidence="3" id="KW-1185">Reference proteome</keyword>
<dbReference type="Pfam" id="PF18370">
    <property type="entry name" value="RGI_lyase"/>
    <property type="match status" value="1"/>
</dbReference>
<dbReference type="PROSITE" id="PS51175">
    <property type="entry name" value="CBM6"/>
    <property type="match status" value="1"/>
</dbReference>
<dbReference type="Gene3D" id="2.60.40.10">
    <property type="entry name" value="Immunoglobulins"/>
    <property type="match status" value="1"/>
</dbReference>
<dbReference type="InterPro" id="IPR013783">
    <property type="entry name" value="Ig-like_fold"/>
</dbReference>
<dbReference type="InterPro" id="IPR005084">
    <property type="entry name" value="CBM6"/>
</dbReference>
<evidence type="ECO:0000313" key="3">
    <source>
        <dbReference type="Proteomes" id="UP000011682"/>
    </source>
</evidence>
<dbReference type="CDD" id="cd04082">
    <property type="entry name" value="CBM35_pectate_lyase-like"/>
    <property type="match status" value="1"/>
</dbReference>
<evidence type="ECO:0000259" key="1">
    <source>
        <dbReference type="PROSITE" id="PS51175"/>
    </source>
</evidence>
<dbReference type="PANTHER" id="PTHR43118">
    <property type="entry name" value="RHAMNOGALACTURONAN LYASE (EUROFUNG)"/>
    <property type="match status" value="1"/>
</dbReference>
<name>S9QGZ0_CYSF2</name>
<dbReference type="Pfam" id="PF03422">
    <property type="entry name" value="CBM_6"/>
    <property type="match status" value="1"/>
</dbReference>
<evidence type="ECO:0000313" key="2">
    <source>
        <dbReference type="EMBL" id="EPX55643.1"/>
    </source>
</evidence>
<comment type="caution">
    <text evidence="2">The sequence shown here is derived from an EMBL/GenBank/DDBJ whole genome shotgun (WGS) entry which is preliminary data.</text>
</comment>
<dbReference type="InterPro" id="IPR034641">
    <property type="entry name" value="RGL11"/>
</dbReference>
<feature type="domain" description="CBM6" evidence="1">
    <location>
        <begin position="587"/>
        <end position="713"/>
    </location>
</feature>
<dbReference type="PANTHER" id="PTHR43118:SF1">
    <property type="entry name" value="RHAMNOGALACTURONAN LYASE (EUROFUNG)"/>
    <property type="match status" value="1"/>
</dbReference>
<gene>
    <name evidence="2" type="ORF">D187_009254</name>
</gene>
<accession>S9QGZ0</accession>
<dbReference type="eggNOG" id="COG5297">
    <property type="taxonomic scope" value="Bacteria"/>
</dbReference>
<dbReference type="InterPro" id="IPR041624">
    <property type="entry name" value="RGI_lyase"/>
</dbReference>
<sequence length="713" mass="76532">MPVASHAQRKMEKLDRGVVALRHSATATWVSWRVLGLDTASTTYNLYRSTNGGAAVKVNSTPLTVSNYTDTSAPTASAYTYYVRPVVGGVEQAPSIPYTLPANGSLEMAYRIPIRSLPNHSVGFVWVGDLDGDGEYDYVLDRRPSLATDTQKLEAYTRTGTPLWVIDLGPGSLDRDNIEPGPSVVDVGHWDGVTVYDLDGDGRAEVILRSADGVVFGNGTTLSGLGTNAQAISVINGLTGAERARAVIPKDYIADGPMAAHLGIGYLNGTTPSIVAKLKNRVGSGGFNLMVLAYDFAANNSLTQKWKWLRTGALSDFHQFRIFDVDRNGTDEVCDGGYVLNGDGTLRYKVGLDNPNVVHGDRFHIGDLNPSRPGLEGFAIQQDNPNKLLYLVYDAATGATIRPHYGEAVEDTARGVVGDIDPSTPGMEYWSFHGYHRIDTGAVVNSTTPYPNFRIWWDGDVLSETLNDGKVEKWDAANSGLSRLFTVGSSTSSGVGGRTGDRGAPFFYGDIIGDWREEIISTNADGTQLIICHTKTPTSTRLYTLAHNPAYRMAMTVKGYMQSHQPDYFLGNGMSTPSTPNISYVPLVLQSEINTTVGGGTSITDNRAGYTGSGFADFNTTGGYVEWTRVNGAGGGATPRTLRFRFANGSGTSRTGQLTVNGISQSITFPSTGGWTNWTTLDVNVGLNAGATNTVRLQSNGQGLANIDYLTIP</sequence>
<dbReference type="Pfam" id="PF21348">
    <property type="entry name" value="RGL11_C"/>
    <property type="match status" value="2"/>
</dbReference>
<dbReference type="GO" id="GO:0030246">
    <property type="term" value="F:carbohydrate binding"/>
    <property type="evidence" value="ECO:0007669"/>
    <property type="project" value="InterPro"/>
</dbReference>
<dbReference type="Proteomes" id="UP000011682">
    <property type="component" value="Unassembled WGS sequence"/>
</dbReference>
<protein>
    <recommendedName>
        <fullName evidence="1">CBM6 domain-containing protein</fullName>
    </recommendedName>
</protein>
<dbReference type="SUPFAM" id="SSF69318">
    <property type="entry name" value="Integrin alpha N-terminal domain"/>
    <property type="match status" value="1"/>
</dbReference>
<dbReference type="SUPFAM" id="SSF49785">
    <property type="entry name" value="Galactose-binding domain-like"/>
    <property type="match status" value="1"/>
</dbReference>